<dbReference type="PANTHER" id="PTHR40112:SF1">
    <property type="entry name" value="H2HPP ISOMERASE"/>
    <property type="match status" value="1"/>
</dbReference>
<feature type="domain" description="Cupin type-2" evidence="1">
    <location>
        <begin position="33"/>
        <end position="97"/>
    </location>
</feature>
<dbReference type="AlphaFoldDB" id="A0AA35CIQ6"/>
<gene>
    <name evidence="2" type="ORF">caldi_02890</name>
</gene>
<evidence type="ECO:0000259" key="1">
    <source>
        <dbReference type="Pfam" id="PF07883"/>
    </source>
</evidence>
<dbReference type="SUPFAM" id="SSF51182">
    <property type="entry name" value="RmlC-like cupins"/>
    <property type="match status" value="1"/>
</dbReference>
<sequence length="114" mass="12131">MGGNIDWSAQAAREPYPGVVARRWDGANMTVVRYEFAPGAVFPDHHHPEEQLAIVLQGTIEFHVGARTILLGRGDEAFVPGGVPHSARAGPTGAVMLNIVAPRRGGESFPYAGT</sequence>
<evidence type="ECO:0000313" key="2">
    <source>
        <dbReference type="EMBL" id="BDG59199.1"/>
    </source>
</evidence>
<dbReference type="RefSeq" id="WP_264843318.1">
    <property type="nucleotide sequence ID" value="NZ_AP025628.1"/>
</dbReference>
<proteinExistence type="predicted"/>
<reference evidence="2" key="1">
    <citation type="submission" date="2022-03" db="EMBL/GenBank/DDBJ databases">
        <title>Complete genome sequence of Caldinitratiruptor microaerophilus.</title>
        <authorList>
            <person name="Mukaiyama R."/>
            <person name="Nishiyama T."/>
            <person name="Ueda K."/>
        </authorList>
    </citation>
    <scope>NUCLEOTIDE SEQUENCE</scope>
    <source>
        <strain evidence="2">JCM 16183</strain>
    </source>
</reference>
<dbReference type="InterPro" id="IPR014710">
    <property type="entry name" value="RmlC-like_jellyroll"/>
</dbReference>
<organism evidence="2 3">
    <name type="scientific">Caldinitratiruptor microaerophilus</name>
    <dbReference type="NCBI Taxonomy" id="671077"/>
    <lineage>
        <taxon>Bacteria</taxon>
        <taxon>Bacillati</taxon>
        <taxon>Bacillota</taxon>
        <taxon>Clostridia</taxon>
        <taxon>Eubacteriales</taxon>
        <taxon>Symbiobacteriaceae</taxon>
        <taxon>Caldinitratiruptor</taxon>
    </lineage>
</organism>
<dbReference type="KEGG" id="cmic:caldi_02890"/>
<dbReference type="Gene3D" id="2.60.120.10">
    <property type="entry name" value="Jelly Rolls"/>
    <property type="match status" value="1"/>
</dbReference>
<dbReference type="Pfam" id="PF07883">
    <property type="entry name" value="Cupin_2"/>
    <property type="match status" value="1"/>
</dbReference>
<dbReference type="InterPro" id="IPR011051">
    <property type="entry name" value="RmlC_Cupin_sf"/>
</dbReference>
<accession>A0AA35CIQ6</accession>
<dbReference type="Proteomes" id="UP001163687">
    <property type="component" value="Chromosome"/>
</dbReference>
<name>A0AA35CIQ6_9FIRM</name>
<protein>
    <submittedName>
        <fullName evidence="2">Cupin</fullName>
    </submittedName>
</protein>
<keyword evidence="3" id="KW-1185">Reference proteome</keyword>
<dbReference type="InterPro" id="IPR013096">
    <property type="entry name" value="Cupin_2"/>
</dbReference>
<dbReference type="InterPro" id="IPR052535">
    <property type="entry name" value="Bacilysin_H2HPP_isomerase"/>
</dbReference>
<dbReference type="EMBL" id="AP025628">
    <property type="protein sequence ID" value="BDG59199.1"/>
    <property type="molecule type" value="Genomic_DNA"/>
</dbReference>
<dbReference type="PANTHER" id="PTHR40112">
    <property type="entry name" value="H2HPP ISOMERASE"/>
    <property type="match status" value="1"/>
</dbReference>
<evidence type="ECO:0000313" key="3">
    <source>
        <dbReference type="Proteomes" id="UP001163687"/>
    </source>
</evidence>